<dbReference type="PANTHER" id="PTHR33643">
    <property type="entry name" value="UREASE ACCESSORY PROTEIN D"/>
    <property type="match status" value="1"/>
</dbReference>
<dbReference type="HAMAP" id="MF_01384">
    <property type="entry name" value="UreD"/>
    <property type="match status" value="1"/>
</dbReference>
<dbReference type="Pfam" id="PF01774">
    <property type="entry name" value="UreD"/>
    <property type="match status" value="1"/>
</dbReference>
<keyword evidence="3" id="KW-0963">Cytoplasm</keyword>
<organism evidence="4 5">
    <name type="scientific">Gemmobacter lanyuensis</name>
    <dbReference type="NCBI Taxonomy" id="1054497"/>
    <lineage>
        <taxon>Bacteria</taxon>
        <taxon>Pseudomonadati</taxon>
        <taxon>Pseudomonadota</taxon>
        <taxon>Alphaproteobacteria</taxon>
        <taxon>Rhodobacterales</taxon>
        <taxon>Paracoccaceae</taxon>
        <taxon>Gemmobacter</taxon>
    </lineage>
</organism>
<gene>
    <name evidence="3 4" type="primary">ureD</name>
    <name evidence="4" type="ORF">GCM10011452_11620</name>
</gene>
<evidence type="ECO:0000256" key="3">
    <source>
        <dbReference type="HAMAP-Rule" id="MF_01384"/>
    </source>
</evidence>
<dbReference type="AlphaFoldDB" id="A0A918MIX5"/>
<name>A0A918MIX5_9RHOB</name>
<comment type="subcellular location">
    <subcellularLocation>
        <location evidence="3">Cytoplasm</location>
    </subcellularLocation>
</comment>
<proteinExistence type="inferred from homology"/>
<dbReference type="GO" id="GO:0005737">
    <property type="term" value="C:cytoplasm"/>
    <property type="evidence" value="ECO:0007669"/>
    <property type="project" value="UniProtKB-SubCell"/>
</dbReference>
<dbReference type="PANTHER" id="PTHR33643:SF1">
    <property type="entry name" value="UREASE ACCESSORY PROTEIN D"/>
    <property type="match status" value="1"/>
</dbReference>
<dbReference type="EMBL" id="BMYQ01000002">
    <property type="protein sequence ID" value="GGW25521.1"/>
    <property type="molecule type" value="Genomic_DNA"/>
</dbReference>
<comment type="function">
    <text evidence="3">Required for maturation of urease via the functional incorporation of the urease nickel metallocenter.</text>
</comment>
<protein>
    <recommendedName>
        <fullName evidence="3">Urease accessory protein UreD</fullName>
    </recommendedName>
</protein>
<accession>A0A918MIX5</accession>
<comment type="similarity">
    <text evidence="1 3">Belongs to the UreD family.</text>
</comment>
<sequence length="317" mass="33644">MKPAHWANARVGCIGVSLWFGVTIVLAVPGCSLIPKGDKAMRDAQIDQQHERSHGEARVAVAMGAAGPRLSELWQSGSAKAFLPKGAPQEVIFLNTSGGLTGGDRLALSLEVGAGLHFTGTTQTAERAYAAVSGCAEVQVNLTVGAHAHLDWLPQETLIYQASALKRETTVALAPSATCLLCETLILGRHAMRETVTRAQLQDRRLVLRAGRPVWAEALALTETSLAARQNPALLAGAQCCATVALIAPGAEDAAQALRPLLAAEGCETSLSAWDGRAILRLRAAEGWPLRRQLARILGQLRGRPLPRVWQMNGDLA</sequence>
<reference evidence="4" key="2">
    <citation type="submission" date="2020-09" db="EMBL/GenBank/DDBJ databases">
        <authorList>
            <person name="Sun Q."/>
            <person name="Kim S."/>
        </authorList>
    </citation>
    <scope>NUCLEOTIDE SEQUENCE</scope>
    <source>
        <strain evidence="4">KCTC 23714</strain>
    </source>
</reference>
<evidence type="ECO:0000256" key="2">
    <source>
        <dbReference type="ARBA" id="ARBA00023186"/>
    </source>
</evidence>
<dbReference type="Proteomes" id="UP000628984">
    <property type="component" value="Unassembled WGS sequence"/>
</dbReference>
<dbReference type="GO" id="GO:0016151">
    <property type="term" value="F:nickel cation binding"/>
    <property type="evidence" value="ECO:0007669"/>
    <property type="project" value="UniProtKB-UniRule"/>
</dbReference>
<keyword evidence="3" id="KW-0996">Nickel insertion</keyword>
<keyword evidence="5" id="KW-1185">Reference proteome</keyword>
<evidence type="ECO:0000313" key="4">
    <source>
        <dbReference type="EMBL" id="GGW25521.1"/>
    </source>
</evidence>
<evidence type="ECO:0000313" key="5">
    <source>
        <dbReference type="Proteomes" id="UP000628984"/>
    </source>
</evidence>
<keyword evidence="2 3" id="KW-0143">Chaperone</keyword>
<dbReference type="InterPro" id="IPR002669">
    <property type="entry name" value="UreD"/>
</dbReference>
<comment type="caution">
    <text evidence="4">The sequence shown here is derived from an EMBL/GenBank/DDBJ whole genome shotgun (WGS) entry which is preliminary data.</text>
</comment>
<reference evidence="4" key="1">
    <citation type="journal article" date="2014" name="Int. J. Syst. Evol. Microbiol.">
        <title>Complete genome sequence of Corynebacterium casei LMG S-19264T (=DSM 44701T), isolated from a smear-ripened cheese.</title>
        <authorList>
            <consortium name="US DOE Joint Genome Institute (JGI-PGF)"/>
            <person name="Walter F."/>
            <person name="Albersmeier A."/>
            <person name="Kalinowski J."/>
            <person name="Ruckert C."/>
        </authorList>
    </citation>
    <scope>NUCLEOTIDE SEQUENCE</scope>
    <source>
        <strain evidence="4">KCTC 23714</strain>
    </source>
</reference>
<comment type="subunit">
    <text evidence="3">UreD, UreF and UreG form a complex that acts as a GTP-hydrolysis-dependent molecular chaperone, activating the urease apoprotein by helping to assemble the nickel containing metallocenter of UreC. The UreE protein probably delivers the nickel.</text>
</comment>
<evidence type="ECO:0000256" key="1">
    <source>
        <dbReference type="ARBA" id="ARBA00007177"/>
    </source>
</evidence>